<accession>A0AAD6BP87</accession>
<feature type="compositionally biased region" description="Basic and acidic residues" evidence="1">
    <location>
        <begin position="362"/>
        <end position="375"/>
    </location>
</feature>
<feature type="compositionally biased region" description="Polar residues" evidence="1">
    <location>
        <begin position="23"/>
        <end position="35"/>
    </location>
</feature>
<evidence type="ECO:0000259" key="2">
    <source>
        <dbReference type="PROSITE" id="PS51082"/>
    </source>
</evidence>
<comment type="caution">
    <text evidence="3">The sequence shown here is derived from an EMBL/GenBank/DDBJ whole genome shotgun (WGS) entry which is preliminary data.</text>
</comment>
<evidence type="ECO:0000256" key="1">
    <source>
        <dbReference type="SAM" id="MobiDB-lite"/>
    </source>
</evidence>
<dbReference type="InterPro" id="IPR003124">
    <property type="entry name" value="WH2_dom"/>
</dbReference>
<dbReference type="InterPro" id="IPR051412">
    <property type="entry name" value="Formin_Homology_Diaphanous_sf"/>
</dbReference>
<keyword evidence="4" id="KW-1185">Reference proteome</keyword>
<sequence length="384" mass="40476">MPPPPPPPPGPPPPPSFAVANTEKPNLNRSAQSGRNALLGDISKGSRLKKTVTNDRSGPTLDNSAPSRGPMLPPGGRSGGPSPFGGRGGGGSIVPPKLPAAPSSARNSVPDLPKGRPSFSSRQDTPGGPPPPDPDPPPDPRFRASHQGGTAHSPPHQAAPRLGRDKGSPPLFLRPRTTAAADPRYLRPLEGGLLSLTTDPLPPQLPRGVTGRRCPSVGVPLLFLRDDRDPPLSPPRRLEGTTTTRLACPKETCHSAAKLQLQPTPGKVLCLLHPMRDPQLLGGTHPHHAQVLFLPLLPQVVVWGGAVPGAGGALPPPPPMGNGYHNQIQDEWESRFNFHPVSDLPPPQPYVHFQKTYPSKIGKSDSRGSGKKERGAPPLPPIPR</sequence>
<feature type="compositionally biased region" description="Polar residues" evidence="1">
    <location>
        <begin position="54"/>
        <end position="65"/>
    </location>
</feature>
<protein>
    <recommendedName>
        <fullName evidence="2">WH2 domain-containing protein</fullName>
    </recommendedName>
</protein>
<feature type="region of interest" description="Disordered" evidence="1">
    <location>
        <begin position="345"/>
        <end position="384"/>
    </location>
</feature>
<evidence type="ECO:0000313" key="3">
    <source>
        <dbReference type="EMBL" id="KAJ4948218.1"/>
    </source>
</evidence>
<dbReference type="GO" id="GO:0003779">
    <property type="term" value="F:actin binding"/>
    <property type="evidence" value="ECO:0007669"/>
    <property type="project" value="InterPro"/>
</dbReference>
<dbReference type="Pfam" id="PF02205">
    <property type="entry name" value="WH2"/>
    <property type="match status" value="1"/>
</dbReference>
<dbReference type="PANTHER" id="PTHR45691">
    <property type="entry name" value="PROTEIN DIAPHANOUS"/>
    <property type="match status" value="1"/>
</dbReference>
<proteinExistence type="predicted"/>
<dbReference type="CDD" id="cd22076">
    <property type="entry name" value="WH2_WAS_WASL-1"/>
    <property type="match status" value="1"/>
</dbReference>
<organism evidence="3 4">
    <name type="scientific">Pogonophryne albipinna</name>
    <dbReference type="NCBI Taxonomy" id="1090488"/>
    <lineage>
        <taxon>Eukaryota</taxon>
        <taxon>Metazoa</taxon>
        <taxon>Chordata</taxon>
        <taxon>Craniata</taxon>
        <taxon>Vertebrata</taxon>
        <taxon>Euteleostomi</taxon>
        <taxon>Actinopterygii</taxon>
        <taxon>Neopterygii</taxon>
        <taxon>Teleostei</taxon>
        <taxon>Neoteleostei</taxon>
        <taxon>Acanthomorphata</taxon>
        <taxon>Eupercaria</taxon>
        <taxon>Perciformes</taxon>
        <taxon>Notothenioidei</taxon>
        <taxon>Pogonophryne</taxon>
    </lineage>
</organism>
<dbReference type="EMBL" id="JAPTMU010000001">
    <property type="protein sequence ID" value="KAJ4948218.1"/>
    <property type="molecule type" value="Genomic_DNA"/>
</dbReference>
<feature type="compositionally biased region" description="Gly residues" evidence="1">
    <location>
        <begin position="76"/>
        <end position="92"/>
    </location>
</feature>
<dbReference type="PROSITE" id="PS51082">
    <property type="entry name" value="WH2"/>
    <property type="match status" value="1"/>
</dbReference>
<feature type="compositionally biased region" description="Pro residues" evidence="1">
    <location>
        <begin position="1"/>
        <end position="16"/>
    </location>
</feature>
<feature type="compositionally biased region" description="Pro residues" evidence="1">
    <location>
        <begin position="127"/>
        <end position="139"/>
    </location>
</feature>
<feature type="domain" description="WH2" evidence="2">
    <location>
        <begin position="34"/>
        <end position="51"/>
    </location>
</feature>
<gene>
    <name evidence="3" type="ORF">JOQ06_019755</name>
</gene>
<feature type="region of interest" description="Disordered" evidence="1">
    <location>
        <begin position="1"/>
        <end position="184"/>
    </location>
</feature>
<dbReference type="GO" id="GO:0005884">
    <property type="term" value="C:actin filament"/>
    <property type="evidence" value="ECO:0007669"/>
    <property type="project" value="TreeGrafter"/>
</dbReference>
<name>A0AAD6BP87_9TELE</name>
<dbReference type="GO" id="GO:0030041">
    <property type="term" value="P:actin filament polymerization"/>
    <property type="evidence" value="ECO:0007669"/>
    <property type="project" value="TreeGrafter"/>
</dbReference>
<reference evidence="3" key="1">
    <citation type="submission" date="2022-11" db="EMBL/GenBank/DDBJ databases">
        <title>Chromosome-level genome of Pogonophryne albipinna.</title>
        <authorList>
            <person name="Jo E."/>
        </authorList>
    </citation>
    <scope>NUCLEOTIDE SEQUENCE</scope>
    <source>
        <strain evidence="3">SGF0006</strain>
        <tissue evidence="3">Muscle</tissue>
    </source>
</reference>
<dbReference type="AlphaFoldDB" id="A0AAD6BP87"/>
<evidence type="ECO:0000313" key="4">
    <source>
        <dbReference type="Proteomes" id="UP001219934"/>
    </source>
</evidence>
<dbReference type="Proteomes" id="UP001219934">
    <property type="component" value="Unassembled WGS sequence"/>
</dbReference>
<dbReference type="PANTHER" id="PTHR45691:SF6">
    <property type="entry name" value="PROTEIN DIAPHANOUS"/>
    <property type="match status" value="1"/>
</dbReference>